<dbReference type="CGD" id="CAL0000169561">
    <property type="gene designation" value="Cd36_00210"/>
</dbReference>
<gene>
    <name evidence="3" type="ordered locus">Cd36_00210</name>
    <name evidence="4" type="ORF">CD36_00210</name>
</gene>
<dbReference type="GeneID" id="8044233"/>
<feature type="transmembrane region" description="Helical" evidence="2">
    <location>
        <begin position="189"/>
        <end position="209"/>
    </location>
</feature>
<dbReference type="KEGG" id="cdu:CD36_00210"/>
<evidence type="ECO:0000313" key="3">
    <source>
        <dbReference type="CGD" id="CAL0000169561"/>
    </source>
</evidence>
<protein>
    <submittedName>
        <fullName evidence="4">ER integral membrane protein, glucose-dependent repression ans hexose transporters secretion modulator, putative</fullName>
    </submittedName>
</protein>
<keyword evidence="2" id="KW-0812">Transmembrane</keyword>
<dbReference type="RefSeq" id="XP_002416701.1">
    <property type="nucleotide sequence ID" value="XM_002416656.1"/>
</dbReference>
<evidence type="ECO:0000313" key="4">
    <source>
        <dbReference type="EMBL" id="CAX44283.1"/>
    </source>
</evidence>
<dbReference type="eggNOG" id="ENOG502QT03">
    <property type="taxonomic scope" value="Eukaryota"/>
</dbReference>
<dbReference type="HOGENOM" id="CLU_719597_0_0_1"/>
<evidence type="ECO:0000256" key="1">
    <source>
        <dbReference type="SAM" id="MobiDB-lite"/>
    </source>
</evidence>
<dbReference type="EMBL" id="FM992688">
    <property type="protein sequence ID" value="CAX44283.1"/>
    <property type="molecule type" value="Genomic_DNA"/>
</dbReference>
<accession>B9W6I0</accession>
<name>B9W6I0_CANDC</name>
<dbReference type="Pfam" id="PF11055">
    <property type="entry name" value="Gsf2"/>
    <property type="match status" value="1"/>
</dbReference>
<dbReference type="AlphaFoldDB" id="B9W6I0"/>
<keyword evidence="2" id="KW-0472">Membrane</keyword>
<dbReference type="Proteomes" id="UP000002605">
    <property type="component" value="Chromosome 1"/>
</dbReference>
<keyword evidence="5" id="KW-1185">Reference proteome</keyword>
<dbReference type="VEuPathDB" id="FungiDB:CD36_00210"/>
<keyword evidence="2" id="KW-1133">Transmembrane helix</keyword>
<evidence type="ECO:0000256" key="2">
    <source>
        <dbReference type="SAM" id="Phobius"/>
    </source>
</evidence>
<dbReference type="OrthoDB" id="4076669at2759"/>
<feature type="region of interest" description="Disordered" evidence="1">
    <location>
        <begin position="367"/>
        <end position="392"/>
    </location>
</feature>
<sequence>MSGIEKTTGPDSEVGYLDIYLRFNDDMEKDYCFQVKTTTVFKDLYQVFRTLPLSLRPSVFYHAQPIGFKKSVSPGYLTQDGHFIFDESSQKQAVPVNDNDLINETVWPGQLVLPVWQFNDFGFYSFLTFLACWLYTDLPDFISPTPGICLTNQVTKLMAWVLLQFGKDRFADTLLADLYDTVGVGAQCVFFAFHIIKCLFIFGFLYTGVFNPMRVFRFTPRSVKLDVTKEELVKLGWTGTRKATIDEYKEYYREFKINQHGGMIQAHRAGLFNTLRNLGVQLESGEGYNTPLTKENKLRTMKEIVEDAKKPDFKLKLSYEYFAELGYVFAMNAENKEGSELAQLIKQYRRYGLLVSDQRIKTVVNARKGETDEEKPKVEEQPKVEEVVEAKD</sequence>
<organism evidence="4 5">
    <name type="scientific">Candida dubliniensis (strain CD36 / ATCC MYA-646 / CBS 7987 / NCPF 3949 / NRRL Y-17841)</name>
    <name type="common">Yeast</name>
    <dbReference type="NCBI Taxonomy" id="573826"/>
    <lineage>
        <taxon>Eukaryota</taxon>
        <taxon>Fungi</taxon>
        <taxon>Dikarya</taxon>
        <taxon>Ascomycota</taxon>
        <taxon>Saccharomycotina</taxon>
        <taxon>Pichiomycetes</taxon>
        <taxon>Debaryomycetaceae</taxon>
        <taxon>Candida/Lodderomyces clade</taxon>
        <taxon>Candida</taxon>
    </lineage>
</organism>
<evidence type="ECO:0000313" key="5">
    <source>
        <dbReference type="Proteomes" id="UP000002605"/>
    </source>
</evidence>
<dbReference type="InterPro" id="IPR022757">
    <property type="entry name" value="Gsf2"/>
</dbReference>
<proteinExistence type="predicted"/>
<reference evidence="4 5" key="1">
    <citation type="journal article" date="2009" name="Genome Res.">
        <title>Comparative genomics of the fungal pathogens Candida dubliniensis and Candida albicans.</title>
        <authorList>
            <person name="Jackson A.P."/>
            <person name="Gamble J.A."/>
            <person name="Yeomans T."/>
            <person name="Moran G.P."/>
            <person name="Saunders D."/>
            <person name="Harris D."/>
            <person name="Aslett M."/>
            <person name="Barrell J.F."/>
            <person name="Butler G."/>
            <person name="Citiulo F."/>
            <person name="Coleman D.C."/>
            <person name="de Groot P.W.J."/>
            <person name="Goodwin T.J."/>
            <person name="Quail M.A."/>
            <person name="McQuillan J."/>
            <person name="Munro C.A."/>
            <person name="Pain A."/>
            <person name="Poulter R.T."/>
            <person name="Rajandream M.A."/>
            <person name="Renauld H."/>
            <person name="Spiering M.J."/>
            <person name="Tivey A."/>
            <person name="Gow N.A.R."/>
            <person name="Barrell B."/>
            <person name="Sullivan D.J."/>
            <person name="Berriman M."/>
        </authorList>
    </citation>
    <scope>NUCLEOTIDE SEQUENCE [LARGE SCALE GENOMIC DNA]</scope>
    <source>
        <strain evidence="5">CD36 / ATCC MYA-646 / CBS 7987 / NCPF 3949 / NRRL Y-17841</strain>
    </source>
</reference>